<evidence type="ECO:0008006" key="3">
    <source>
        <dbReference type="Google" id="ProtNLM"/>
    </source>
</evidence>
<dbReference type="RefSeq" id="WP_052830200.1">
    <property type="nucleotide sequence ID" value="NZ_CP007142.1"/>
</dbReference>
<gene>
    <name evidence="1" type="ORF">YC6258_02243</name>
</gene>
<dbReference type="PATRIC" id="fig|1445510.3.peg.2201"/>
<organism evidence="1 2">
    <name type="scientific">Gynuella sunshinyii YC6258</name>
    <dbReference type="NCBI Taxonomy" id="1445510"/>
    <lineage>
        <taxon>Bacteria</taxon>
        <taxon>Pseudomonadati</taxon>
        <taxon>Pseudomonadota</taxon>
        <taxon>Gammaproteobacteria</taxon>
        <taxon>Oceanospirillales</taxon>
        <taxon>Saccharospirillaceae</taxon>
        <taxon>Gynuella</taxon>
    </lineage>
</organism>
<dbReference type="SUPFAM" id="SSF53756">
    <property type="entry name" value="UDP-Glycosyltransferase/glycogen phosphorylase"/>
    <property type="match status" value="1"/>
</dbReference>
<evidence type="ECO:0000313" key="2">
    <source>
        <dbReference type="Proteomes" id="UP000032266"/>
    </source>
</evidence>
<dbReference type="HOGENOM" id="CLU_028014_2_1_6"/>
<protein>
    <recommendedName>
        <fullName evidence="3">Glycosyltransferase</fullName>
    </recommendedName>
</protein>
<proteinExistence type="predicted"/>
<evidence type="ECO:0000313" key="1">
    <source>
        <dbReference type="EMBL" id="AJQ94281.1"/>
    </source>
</evidence>
<dbReference type="Proteomes" id="UP000032266">
    <property type="component" value="Chromosome"/>
</dbReference>
<sequence length="406" mass="46252">MLFNTALLIGKNWPESRSSAAGTRTLQILSDLKSCTHNVHFASAAKAGEFSDELPGIHCSAIEMNSDSFDLWLSQLNPDIVIFDRFMTEEQFSWRVRQQCPEAIRVLDTSDIHSLRHIREQSHKSGQPTSLTNDIAFREVAAILRSDLTLVISDYETAWLQSQFQISRQLLLHLPFAAQSLPATAMLPYEHRHHVCFIGGFLHAPNIDAVEWLYQDIWPQIYSQLPGVECHIYGAYVPARIQQLHQPSKRFLIKGRMESIDLGLPAYRINLAPLRFGAGNKGKVIDGFRTGTPNILTSIAAEGMNGEQSWELPSADTASVFAQQIIDVYQDPQLWHRLQQQGYEVLESVNHPETLNSRLVQRLATVKQQLPTIREQNFYGNLLWQTQFRATEFMGRWIEAKNRNKS</sequence>
<dbReference type="STRING" id="1445510.YC6258_02243"/>
<dbReference type="EMBL" id="CP007142">
    <property type="protein sequence ID" value="AJQ94281.1"/>
    <property type="molecule type" value="Genomic_DNA"/>
</dbReference>
<dbReference type="AlphaFoldDB" id="A0A0C5VJ58"/>
<name>A0A0C5VJ58_9GAMM</name>
<accession>A0A0C5VJ58</accession>
<dbReference type="OrthoDB" id="9807209at2"/>
<keyword evidence="2" id="KW-1185">Reference proteome</keyword>
<dbReference type="KEGG" id="gsn:YC6258_02243"/>
<reference evidence="1 2" key="1">
    <citation type="submission" date="2014-01" db="EMBL/GenBank/DDBJ databases">
        <title>Full genme sequencing of cellulolytic bacterium Gynuella sunshinyii YC6258T gen. nov., sp. nov.</title>
        <authorList>
            <person name="Khan H."/>
            <person name="Chung E.J."/>
            <person name="Chung Y.R."/>
        </authorList>
    </citation>
    <scope>NUCLEOTIDE SEQUENCE [LARGE SCALE GENOMIC DNA]</scope>
    <source>
        <strain evidence="1 2">YC6258</strain>
    </source>
</reference>